<keyword evidence="1" id="KW-1185">Reference proteome</keyword>
<organism evidence="1 2">
    <name type="scientific">Meloidogyne incognita</name>
    <name type="common">Southern root-knot nematode worm</name>
    <name type="synonym">Oxyuris incognita</name>
    <dbReference type="NCBI Taxonomy" id="6306"/>
    <lineage>
        <taxon>Eukaryota</taxon>
        <taxon>Metazoa</taxon>
        <taxon>Ecdysozoa</taxon>
        <taxon>Nematoda</taxon>
        <taxon>Chromadorea</taxon>
        <taxon>Rhabditida</taxon>
        <taxon>Tylenchina</taxon>
        <taxon>Tylenchomorpha</taxon>
        <taxon>Tylenchoidea</taxon>
        <taxon>Meloidogynidae</taxon>
        <taxon>Meloidogyninae</taxon>
        <taxon>Meloidogyne</taxon>
        <taxon>Meloidogyne incognita group</taxon>
    </lineage>
</organism>
<dbReference type="PROSITE" id="PS51257">
    <property type="entry name" value="PROKAR_LIPOPROTEIN"/>
    <property type="match status" value="1"/>
</dbReference>
<protein>
    <submittedName>
        <fullName evidence="2">Uncharacterized protein</fullName>
    </submittedName>
</protein>
<dbReference type="AlphaFoldDB" id="A0A914MAP3"/>
<evidence type="ECO:0000313" key="1">
    <source>
        <dbReference type="Proteomes" id="UP000887563"/>
    </source>
</evidence>
<dbReference type="WBParaSite" id="Minc3s01543g24584">
    <property type="protein sequence ID" value="Minc3s01543g24584"/>
    <property type="gene ID" value="Minc3s01543g24584"/>
</dbReference>
<accession>A0A914MAP3</accession>
<reference evidence="2" key="1">
    <citation type="submission" date="2022-11" db="UniProtKB">
        <authorList>
            <consortium name="WormBaseParasite"/>
        </authorList>
    </citation>
    <scope>IDENTIFICATION</scope>
</reference>
<name>A0A914MAP3_MELIC</name>
<evidence type="ECO:0000313" key="2">
    <source>
        <dbReference type="WBParaSite" id="Minc3s01543g24584"/>
    </source>
</evidence>
<proteinExistence type="predicted"/>
<dbReference type="Proteomes" id="UP000887563">
    <property type="component" value="Unplaced"/>
</dbReference>
<sequence>MACFQRENNYPANSIISSCRNFTCTTCTPNIIIRYLSGDETLLPYNEASVK</sequence>